<dbReference type="InterPro" id="IPR013324">
    <property type="entry name" value="RNA_pol_sigma_r3/r4-like"/>
</dbReference>
<keyword evidence="4" id="KW-0804">Transcription</keyword>
<dbReference type="SUPFAM" id="SSF88946">
    <property type="entry name" value="Sigma2 domain of RNA polymerase sigma factors"/>
    <property type="match status" value="1"/>
</dbReference>
<protein>
    <submittedName>
        <fullName evidence="6">RNA polymerase sigma-70 factor (ECF subfamily)</fullName>
    </submittedName>
</protein>
<accession>A0ABX0UHB6</accession>
<dbReference type="Proteomes" id="UP001179181">
    <property type="component" value="Unassembled WGS sequence"/>
</dbReference>
<dbReference type="EMBL" id="JAASQJ010000001">
    <property type="protein sequence ID" value="NIJ52361.1"/>
    <property type="molecule type" value="Genomic_DNA"/>
</dbReference>
<evidence type="ECO:0000256" key="3">
    <source>
        <dbReference type="ARBA" id="ARBA00023082"/>
    </source>
</evidence>
<dbReference type="RefSeq" id="WP_167268601.1">
    <property type="nucleotide sequence ID" value="NZ_JAASQJ010000001.1"/>
</dbReference>
<evidence type="ECO:0000256" key="2">
    <source>
        <dbReference type="ARBA" id="ARBA00023015"/>
    </source>
</evidence>
<sequence>MDDLTSHSDFNLLVAVRAGDRQSFIILFERYWKALYIRACKSVDEDEAKDMVQEVMVSLWNRRDQIEINVDDDLGKYLFTALKYRVIRFYAYTETQIKKAALLEKLTEENPESLFEDKELETMLHAAIEALPERMRLIFRMSRDENFSLSEIAVKLGISEQTVKNQTTEALKRLRSALLDHSEG</sequence>
<evidence type="ECO:0000256" key="1">
    <source>
        <dbReference type="ARBA" id="ARBA00010641"/>
    </source>
</evidence>
<dbReference type="SUPFAM" id="SSF88659">
    <property type="entry name" value="Sigma3 and sigma4 domains of RNA polymerase sigma factors"/>
    <property type="match status" value="1"/>
</dbReference>
<evidence type="ECO:0000313" key="6">
    <source>
        <dbReference type="EMBL" id="NIJ52361.1"/>
    </source>
</evidence>
<proteinExistence type="inferred from homology"/>
<dbReference type="InterPro" id="IPR014284">
    <property type="entry name" value="RNA_pol_sigma-70_dom"/>
</dbReference>
<dbReference type="InterPro" id="IPR013249">
    <property type="entry name" value="RNA_pol_sigma70_r4_t2"/>
</dbReference>
<keyword evidence="7" id="KW-1185">Reference proteome</keyword>
<dbReference type="PANTHER" id="PTHR43133">
    <property type="entry name" value="RNA POLYMERASE ECF-TYPE SIGMA FACTO"/>
    <property type="match status" value="1"/>
</dbReference>
<dbReference type="PANTHER" id="PTHR43133:SF46">
    <property type="entry name" value="RNA POLYMERASE SIGMA-70 FACTOR ECF SUBFAMILY"/>
    <property type="match status" value="1"/>
</dbReference>
<dbReference type="CDD" id="cd06171">
    <property type="entry name" value="Sigma70_r4"/>
    <property type="match status" value="1"/>
</dbReference>
<evidence type="ECO:0000313" key="7">
    <source>
        <dbReference type="Proteomes" id="UP001179181"/>
    </source>
</evidence>
<dbReference type="Pfam" id="PF08281">
    <property type="entry name" value="Sigma70_r4_2"/>
    <property type="match status" value="1"/>
</dbReference>
<comment type="caution">
    <text evidence="6">The sequence shown here is derived from an EMBL/GenBank/DDBJ whole genome shotgun (WGS) entry which is preliminary data.</text>
</comment>
<evidence type="ECO:0000259" key="5">
    <source>
        <dbReference type="Pfam" id="PF08281"/>
    </source>
</evidence>
<dbReference type="Gene3D" id="1.10.10.10">
    <property type="entry name" value="Winged helix-like DNA-binding domain superfamily/Winged helix DNA-binding domain"/>
    <property type="match status" value="1"/>
</dbReference>
<keyword evidence="3" id="KW-0731">Sigma factor</keyword>
<reference evidence="6 7" key="1">
    <citation type="submission" date="2020-03" db="EMBL/GenBank/DDBJ databases">
        <title>Genomic Encyclopedia of Type Strains, Phase IV (KMG-IV): sequencing the most valuable type-strain genomes for metagenomic binning, comparative biology and taxonomic classification.</title>
        <authorList>
            <person name="Goeker M."/>
        </authorList>
    </citation>
    <scope>NUCLEOTIDE SEQUENCE [LARGE SCALE GENOMIC DNA]</scope>
    <source>
        <strain evidence="6 7">DSM 102865</strain>
    </source>
</reference>
<evidence type="ECO:0000256" key="4">
    <source>
        <dbReference type="ARBA" id="ARBA00023163"/>
    </source>
</evidence>
<keyword evidence="2" id="KW-0805">Transcription regulation</keyword>
<dbReference type="InterPro" id="IPR036388">
    <property type="entry name" value="WH-like_DNA-bd_sf"/>
</dbReference>
<dbReference type="InterPro" id="IPR039425">
    <property type="entry name" value="RNA_pol_sigma-70-like"/>
</dbReference>
<dbReference type="NCBIfam" id="TIGR02937">
    <property type="entry name" value="sigma70-ECF"/>
    <property type="match status" value="1"/>
</dbReference>
<organism evidence="6 7">
    <name type="scientific">Dyadobacter arcticus</name>
    <dbReference type="NCBI Taxonomy" id="1078754"/>
    <lineage>
        <taxon>Bacteria</taxon>
        <taxon>Pseudomonadati</taxon>
        <taxon>Bacteroidota</taxon>
        <taxon>Cytophagia</taxon>
        <taxon>Cytophagales</taxon>
        <taxon>Spirosomataceae</taxon>
        <taxon>Dyadobacter</taxon>
    </lineage>
</organism>
<comment type="similarity">
    <text evidence="1">Belongs to the sigma-70 factor family. ECF subfamily.</text>
</comment>
<feature type="domain" description="RNA polymerase sigma factor 70 region 4 type 2" evidence="5">
    <location>
        <begin position="123"/>
        <end position="174"/>
    </location>
</feature>
<dbReference type="Gene3D" id="1.10.1740.10">
    <property type="match status" value="1"/>
</dbReference>
<name>A0ABX0UHB6_9BACT</name>
<dbReference type="InterPro" id="IPR013325">
    <property type="entry name" value="RNA_pol_sigma_r2"/>
</dbReference>
<gene>
    <name evidence="6" type="ORF">FHS68_001517</name>
</gene>